<dbReference type="EMBL" id="CP139368">
    <property type="protein sequence ID" value="WPR87986.1"/>
    <property type="molecule type" value="Genomic_DNA"/>
</dbReference>
<keyword evidence="2" id="KW-1185">Reference proteome</keyword>
<dbReference type="PANTHER" id="PTHR10151">
    <property type="entry name" value="ECTONUCLEOTIDE PYROPHOSPHATASE/PHOSPHODIESTERASE"/>
    <property type="match status" value="1"/>
</dbReference>
<reference evidence="1 2" key="1">
    <citation type="submission" date="2023-11" db="EMBL/GenBank/DDBJ databases">
        <title>Genome sequence of Microbacterium rhizosphaerae KACC 19337.</title>
        <authorList>
            <person name="Choi H."/>
            <person name="Kim S."/>
            <person name="Kim Y."/>
            <person name="Kwon S.-W."/>
            <person name="Heo J."/>
        </authorList>
    </citation>
    <scope>NUCLEOTIDE SEQUENCE [LARGE SCALE GENOMIC DNA]</scope>
    <source>
        <strain evidence="1 2">KACC 19337</strain>
    </source>
</reference>
<dbReference type="Proteomes" id="UP001323798">
    <property type="component" value="Chromosome"/>
</dbReference>
<evidence type="ECO:0000313" key="2">
    <source>
        <dbReference type="Proteomes" id="UP001323798"/>
    </source>
</evidence>
<dbReference type="InterPro" id="IPR002591">
    <property type="entry name" value="Phosphodiest/P_Trfase"/>
</dbReference>
<dbReference type="Gene3D" id="3.40.720.10">
    <property type="entry name" value="Alkaline Phosphatase, subunit A"/>
    <property type="match status" value="1"/>
</dbReference>
<dbReference type="RefSeq" id="WP_320940708.1">
    <property type="nucleotide sequence ID" value="NZ_BAABEU010000010.1"/>
</dbReference>
<dbReference type="InterPro" id="IPR017850">
    <property type="entry name" value="Alkaline_phosphatase_core_sf"/>
</dbReference>
<dbReference type="SUPFAM" id="SSF53649">
    <property type="entry name" value="Alkaline phosphatase-like"/>
    <property type="match status" value="1"/>
</dbReference>
<evidence type="ECO:0000313" key="1">
    <source>
        <dbReference type="EMBL" id="WPR87986.1"/>
    </source>
</evidence>
<accession>A0ABZ0SG30</accession>
<proteinExistence type="predicted"/>
<protein>
    <submittedName>
        <fullName evidence="1">Alkaline phosphatase family protein</fullName>
    </submittedName>
</protein>
<dbReference type="Pfam" id="PF01663">
    <property type="entry name" value="Phosphodiest"/>
    <property type="match status" value="1"/>
</dbReference>
<gene>
    <name evidence="1" type="ORF">SM116_09285</name>
</gene>
<dbReference type="PANTHER" id="PTHR10151:SF120">
    <property type="entry name" value="BIS(5'-ADENOSYL)-TRIPHOSPHATASE"/>
    <property type="match status" value="1"/>
</dbReference>
<organism evidence="1 2">
    <name type="scientific">Microbacterium rhizosphaerae</name>
    <dbReference type="NCBI Taxonomy" id="1678237"/>
    <lineage>
        <taxon>Bacteria</taxon>
        <taxon>Bacillati</taxon>
        <taxon>Actinomycetota</taxon>
        <taxon>Actinomycetes</taxon>
        <taxon>Micrococcales</taxon>
        <taxon>Microbacteriaceae</taxon>
        <taxon>Microbacterium</taxon>
    </lineage>
</organism>
<sequence>MSLSLPADPPRARSLVRVLPEVIDALSGSSTWFAPARSAILLVVDGLGAANLAARSGHARFLATAGGKRDVARTVFPSTTAAALTSLLTGAAPGEHGILGYRVRVPGAQDTVNQLKGWETDGLDPHSWQRLEPLLAREAKRGRPCFVVSHAKYAGTGFTEAILRGAEFVVAADIADRALLAADLAASHPGALVYLYAPDLDSVGHKHGWESERWTAALEKVDAAARSLSDALDGGTGVVVTADHGMIDVPKQRQVLLEAGDAVLDGVDMIGGEPRMLHLYAEPGAAEGLLEVWRSTESGRSWVASRDEAIAAGLFGPVVDPAVRERIGDVVVGARSGIVYYDDRAADKGPQRMVGQHGSLTDEERIVPLLRLGAFAG</sequence>
<name>A0ABZ0SG30_9MICO</name>